<dbReference type="Proteomes" id="UP001149079">
    <property type="component" value="Unassembled WGS sequence"/>
</dbReference>
<dbReference type="OrthoDB" id="9985472at2759"/>
<feature type="domain" description="CENP-V/GFA" evidence="5">
    <location>
        <begin position="3"/>
        <end position="122"/>
    </location>
</feature>
<evidence type="ECO:0000313" key="6">
    <source>
        <dbReference type="EMBL" id="KAJ5124949.1"/>
    </source>
</evidence>
<dbReference type="InterPro" id="IPR006913">
    <property type="entry name" value="CENP-V/GFA"/>
</dbReference>
<dbReference type="RefSeq" id="XP_056519348.1">
    <property type="nucleotide sequence ID" value="XM_056669518.1"/>
</dbReference>
<dbReference type="GO" id="GO:0046872">
    <property type="term" value="F:metal ion binding"/>
    <property type="evidence" value="ECO:0007669"/>
    <property type="project" value="UniProtKB-KW"/>
</dbReference>
<name>A0A9W9GP18_9EURO</name>
<dbReference type="Pfam" id="PF04828">
    <property type="entry name" value="GFA"/>
    <property type="match status" value="1"/>
</dbReference>
<dbReference type="PANTHER" id="PTHR33337">
    <property type="entry name" value="GFA DOMAIN-CONTAINING PROTEIN"/>
    <property type="match status" value="1"/>
</dbReference>
<keyword evidence="4" id="KW-0456">Lyase</keyword>
<evidence type="ECO:0000256" key="2">
    <source>
        <dbReference type="ARBA" id="ARBA00022723"/>
    </source>
</evidence>
<dbReference type="SUPFAM" id="SSF51316">
    <property type="entry name" value="Mss4-like"/>
    <property type="match status" value="1"/>
</dbReference>
<evidence type="ECO:0000259" key="5">
    <source>
        <dbReference type="PROSITE" id="PS51891"/>
    </source>
</evidence>
<evidence type="ECO:0000256" key="4">
    <source>
        <dbReference type="ARBA" id="ARBA00023239"/>
    </source>
</evidence>
<keyword evidence="7" id="KW-1185">Reference proteome</keyword>
<dbReference type="PROSITE" id="PS51891">
    <property type="entry name" value="CENP_V_GFA"/>
    <property type="match status" value="1"/>
</dbReference>
<keyword evidence="3" id="KW-0862">Zinc</keyword>
<reference evidence="6" key="2">
    <citation type="journal article" date="2023" name="IMA Fungus">
        <title>Comparative genomic study of the Penicillium genus elucidates a diverse pangenome and 15 lateral gene transfer events.</title>
        <authorList>
            <person name="Petersen C."/>
            <person name="Sorensen T."/>
            <person name="Nielsen M.R."/>
            <person name="Sondergaard T.E."/>
            <person name="Sorensen J.L."/>
            <person name="Fitzpatrick D.A."/>
            <person name="Frisvad J.C."/>
            <person name="Nielsen K.L."/>
        </authorList>
    </citation>
    <scope>NUCLEOTIDE SEQUENCE</scope>
    <source>
        <strain evidence="6">IBT 22155</strain>
    </source>
</reference>
<evidence type="ECO:0000313" key="7">
    <source>
        <dbReference type="Proteomes" id="UP001149079"/>
    </source>
</evidence>
<comment type="similarity">
    <text evidence="1">Belongs to the Gfa family.</text>
</comment>
<comment type="caution">
    <text evidence="6">The sequence shown here is derived from an EMBL/GenBank/DDBJ whole genome shotgun (WGS) entry which is preliminary data.</text>
</comment>
<proteinExistence type="inferred from homology"/>
<accession>A0A9W9GP18</accession>
<organism evidence="6 7">
    <name type="scientific">Penicillium bovifimosum</name>
    <dbReference type="NCBI Taxonomy" id="126998"/>
    <lineage>
        <taxon>Eukaryota</taxon>
        <taxon>Fungi</taxon>
        <taxon>Dikarya</taxon>
        <taxon>Ascomycota</taxon>
        <taxon>Pezizomycotina</taxon>
        <taxon>Eurotiomycetes</taxon>
        <taxon>Eurotiomycetidae</taxon>
        <taxon>Eurotiales</taxon>
        <taxon>Aspergillaceae</taxon>
        <taxon>Penicillium</taxon>
    </lineage>
</organism>
<dbReference type="AlphaFoldDB" id="A0A9W9GP18"/>
<keyword evidence="2" id="KW-0479">Metal-binding</keyword>
<dbReference type="GO" id="GO:0016846">
    <property type="term" value="F:carbon-sulfur lyase activity"/>
    <property type="evidence" value="ECO:0007669"/>
    <property type="project" value="InterPro"/>
</dbReference>
<dbReference type="Gene3D" id="3.90.1590.10">
    <property type="entry name" value="glutathione-dependent formaldehyde- activating enzyme (gfa)"/>
    <property type="match status" value="1"/>
</dbReference>
<dbReference type="PANTHER" id="PTHR33337:SF40">
    <property type="entry name" value="CENP-V_GFA DOMAIN-CONTAINING PROTEIN-RELATED"/>
    <property type="match status" value="1"/>
</dbReference>
<dbReference type="InterPro" id="IPR011057">
    <property type="entry name" value="Mss4-like_sf"/>
</dbReference>
<reference evidence="6" key="1">
    <citation type="submission" date="2022-11" db="EMBL/GenBank/DDBJ databases">
        <authorList>
            <person name="Petersen C."/>
        </authorList>
    </citation>
    <scope>NUCLEOTIDE SEQUENCE</scope>
    <source>
        <strain evidence="6">IBT 22155</strain>
    </source>
</reference>
<dbReference type="EMBL" id="JAPQKL010000006">
    <property type="protein sequence ID" value="KAJ5124949.1"/>
    <property type="molecule type" value="Genomic_DNA"/>
</dbReference>
<gene>
    <name evidence="6" type="ORF">N7515_008774</name>
</gene>
<evidence type="ECO:0000256" key="1">
    <source>
        <dbReference type="ARBA" id="ARBA00005495"/>
    </source>
</evidence>
<protein>
    <recommendedName>
        <fullName evidence="5">CENP-V/GFA domain-containing protein</fullName>
    </recommendedName>
</protein>
<dbReference type="GeneID" id="81408688"/>
<sequence>MSYQGHCNCESIRITLPEQPDNTAICHCNSCKRAGGSAFSLNYFVDEDSVTLEDSESSLKVYEDTKAFSGNLVKRYFCSKCGSPVYTKTPKAPGKLFLKASLFDTVAAPTCEVFSEKQHQWVTVATHKQI</sequence>
<evidence type="ECO:0000256" key="3">
    <source>
        <dbReference type="ARBA" id="ARBA00022833"/>
    </source>
</evidence>